<dbReference type="RefSeq" id="WP_005794129.1">
    <property type="nucleotide sequence ID" value="NZ_ACQT01000018.1"/>
</dbReference>
<dbReference type="Proteomes" id="UP000003856">
    <property type="component" value="Unassembled WGS sequence"/>
</dbReference>
<accession>C5T2C8</accession>
<evidence type="ECO:0000313" key="2">
    <source>
        <dbReference type="Proteomes" id="UP000003856"/>
    </source>
</evidence>
<comment type="caution">
    <text evidence="1">The sequence shown here is derived from an EMBL/GenBank/DDBJ whole genome shotgun (WGS) entry which is preliminary data.</text>
</comment>
<organism evidence="1 2">
    <name type="scientific">Acidovorax delafieldii 2AN</name>
    <dbReference type="NCBI Taxonomy" id="573060"/>
    <lineage>
        <taxon>Bacteria</taxon>
        <taxon>Pseudomonadati</taxon>
        <taxon>Pseudomonadota</taxon>
        <taxon>Betaproteobacteria</taxon>
        <taxon>Burkholderiales</taxon>
        <taxon>Comamonadaceae</taxon>
        <taxon>Acidovorax</taxon>
    </lineage>
</organism>
<gene>
    <name evidence="1" type="ORF">AcdelDRAFT_1058</name>
</gene>
<proteinExistence type="predicted"/>
<protein>
    <submittedName>
        <fullName evidence="1">Uncharacterized protein</fullName>
    </submittedName>
</protein>
<evidence type="ECO:0000313" key="1">
    <source>
        <dbReference type="EMBL" id="EER61395.1"/>
    </source>
</evidence>
<keyword evidence="2" id="KW-1185">Reference proteome</keyword>
<dbReference type="EMBL" id="ACQT01000018">
    <property type="protein sequence ID" value="EER61395.1"/>
    <property type="molecule type" value="Genomic_DNA"/>
</dbReference>
<reference evidence="1 2" key="1">
    <citation type="submission" date="2009-05" db="EMBL/GenBank/DDBJ databases">
        <title>The draft genome of Acidovorax delafieldii 2AN.</title>
        <authorList>
            <consortium name="US DOE Joint Genome Institute (JGI-PGF)"/>
            <person name="Lucas S."/>
            <person name="Copeland A."/>
            <person name="Lapidus A."/>
            <person name="Glavina del Rio T."/>
            <person name="Tice H."/>
            <person name="Bruce D."/>
            <person name="Goodwin L."/>
            <person name="Pitluck S."/>
            <person name="Larimer F."/>
            <person name="Land M.L."/>
            <person name="Hauser L."/>
            <person name="Shelobolina E.S."/>
            <person name="Picardal F."/>
            <person name="Roden E."/>
            <person name="Emerson D."/>
        </authorList>
    </citation>
    <scope>NUCLEOTIDE SEQUENCE [LARGE SCALE GENOMIC DNA]</scope>
    <source>
        <strain evidence="1 2">2AN</strain>
    </source>
</reference>
<dbReference type="AlphaFoldDB" id="C5T2C8"/>
<dbReference type="PATRIC" id="fig|573060.9.peg.4150"/>
<name>C5T2C8_ACIDE</name>
<sequence>MADPVVTAALPKALSSHVFGRFGSPAETAVRAAAPSAPAGSAACAPSAGAEEASFPDLAQRVREAGEW</sequence>